<feature type="transmembrane region" description="Helical" evidence="1">
    <location>
        <begin position="134"/>
        <end position="160"/>
    </location>
</feature>
<name>A0ABS7K4E8_9BACI</name>
<feature type="transmembrane region" description="Helical" evidence="1">
    <location>
        <begin position="285"/>
        <end position="306"/>
    </location>
</feature>
<feature type="transmembrane region" description="Helical" evidence="1">
    <location>
        <begin position="57"/>
        <end position="75"/>
    </location>
</feature>
<dbReference type="InterPro" id="IPR007349">
    <property type="entry name" value="DUF418"/>
</dbReference>
<feature type="transmembrane region" description="Helical" evidence="1">
    <location>
        <begin position="87"/>
        <end position="106"/>
    </location>
</feature>
<feature type="transmembrane region" description="Helical" evidence="1">
    <location>
        <begin position="180"/>
        <end position="199"/>
    </location>
</feature>
<protein>
    <submittedName>
        <fullName evidence="3">DUF418 domain-containing protein</fullName>
    </submittedName>
</protein>
<proteinExistence type="predicted"/>
<dbReference type="Pfam" id="PF04235">
    <property type="entry name" value="DUF418"/>
    <property type="match status" value="1"/>
</dbReference>
<dbReference type="PANTHER" id="PTHR30590:SF3">
    <property type="entry name" value="HYPOTHETICAL MEMBRANE SPANNING PROTEIN"/>
    <property type="match status" value="1"/>
</dbReference>
<dbReference type="InterPro" id="IPR052529">
    <property type="entry name" value="Bact_Transport_Assoc"/>
</dbReference>
<evidence type="ECO:0000259" key="2">
    <source>
        <dbReference type="Pfam" id="PF04235"/>
    </source>
</evidence>
<keyword evidence="1" id="KW-0472">Membrane</keyword>
<feature type="transmembrane region" description="Helical" evidence="1">
    <location>
        <begin position="15"/>
        <end position="37"/>
    </location>
</feature>
<keyword evidence="1" id="KW-0812">Transmembrane</keyword>
<accession>A0ABS7K4E8</accession>
<dbReference type="Proteomes" id="UP000769780">
    <property type="component" value="Unassembled WGS sequence"/>
</dbReference>
<gene>
    <name evidence="3" type="ORF">H0185_09380</name>
</gene>
<comment type="caution">
    <text evidence="3">The sequence shown here is derived from an EMBL/GenBank/DDBJ whole genome shotgun (WGS) entry which is preliminary data.</text>
</comment>
<feature type="transmembrane region" description="Helical" evidence="1">
    <location>
        <begin position="259"/>
        <end position="279"/>
    </location>
</feature>
<sequence>MNPVETRNRIDELDYLRGFALLGIILINIVSLLSANTPAPNTPDAVYWKFLYLFVEGRFYTIFSFLFGVGFYLFISRANAKGKNGSLLFLRRIFVMFSFGLFHSMYHPGEALSVYAVCGLLILPLYKLKKELNLTIGFILLLVFSTLGIKMFLPVALILLGLAAGQYQLFENVVVKRKQLSWFTIIFFLLTAMALYYQATQTPIPSREGSLELYWFYHVGIMIGPIVSAFYVGLLLLVLQIPIVKKLLTPLKYYGRMALTNYLFQTFFILIANSVFDLYGQLNLLQTLGICLVIYIIQLVFSMIWLRYFRFGPLEWVWRMATYLQVPPLRIKEKTKYQDFIK</sequence>
<keyword evidence="4" id="KW-1185">Reference proteome</keyword>
<dbReference type="PANTHER" id="PTHR30590">
    <property type="entry name" value="INNER MEMBRANE PROTEIN"/>
    <property type="match status" value="1"/>
</dbReference>
<evidence type="ECO:0000313" key="3">
    <source>
        <dbReference type="EMBL" id="MBY0097021.1"/>
    </source>
</evidence>
<dbReference type="RefSeq" id="WP_221873237.1">
    <property type="nucleotide sequence ID" value="NZ_JACWFH010000009.1"/>
</dbReference>
<keyword evidence="1" id="KW-1133">Transmembrane helix</keyword>
<reference evidence="3 4" key="1">
    <citation type="submission" date="2020-07" db="EMBL/GenBank/DDBJ databases">
        <title>Fungal Genomes of the International Space Station.</title>
        <authorList>
            <person name="Seuylemezian A."/>
            <person name="Singh N.K."/>
            <person name="Wood J."/>
            <person name="Venkateswaran K."/>
        </authorList>
    </citation>
    <scope>NUCLEOTIDE SEQUENCE [LARGE SCALE GENOMIC DNA]</scope>
    <source>
        <strain evidence="3 4">PL-B2</strain>
    </source>
</reference>
<organism evidence="3 4">
    <name type="scientific">Mesobacillus maritimus</name>
    <dbReference type="NCBI Taxonomy" id="1643336"/>
    <lineage>
        <taxon>Bacteria</taxon>
        <taxon>Bacillati</taxon>
        <taxon>Bacillota</taxon>
        <taxon>Bacilli</taxon>
        <taxon>Bacillales</taxon>
        <taxon>Bacillaceae</taxon>
        <taxon>Mesobacillus</taxon>
    </lineage>
</organism>
<feature type="domain" description="DUF418" evidence="2">
    <location>
        <begin position="165"/>
        <end position="324"/>
    </location>
</feature>
<evidence type="ECO:0000313" key="4">
    <source>
        <dbReference type="Proteomes" id="UP000769780"/>
    </source>
</evidence>
<evidence type="ECO:0000256" key="1">
    <source>
        <dbReference type="SAM" id="Phobius"/>
    </source>
</evidence>
<dbReference type="EMBL" id="JACWFH010000009">
    <property type="protein sequence ID" value="MBY0097021.1"/>
    <property type="molecule type" value="Genomic_DNA"/>
</dbReference>
<feature type="transmembrane region" description="Helical" evidence="1">
    <location>
        <begin position="214"/>
        <end position="239"/>
    </location>
</feature>